<reference evidence="1" key="1">
    <citation type="submission" date="2023-04" db="EMBL/GenBank/DDBJ databases">
        <title>A chromosome-level genome assembly of the parasitoid wasp Eretmocerus hayati.</title>
        <authorList>
            <person name="Zhong Y."/>
            <person name="Liu S."/>
            <person name="Liu Y."/>
        </authorList>
    </citation>
    <scope>NUCLEOTIDE SEQUENCE</scope>
    <source>
        <strain evidence="1">ZJU_SS_LIU_2023</strain>
    </source>
</reference>
<organism evidence="1 2">
    <name type="scientific">Eretmocerus hayati</name>
    <dbReference type="NCBI Taxonomy" id="131215"/>
    <lineage>
        <taxon>Eukaryota</taxon>
        <taxon>Metazoa</taxon>
        <taxon>Ecdysozoa</taxon>
        <taxon>Arthropoda</taxon>
        <taxon>Hexapoda</taxon>
        <taxon>Insecta</taxon>
        <taxon>Pterygota</taxon>
        <taxon>Neoptera</taxon>
        <taxon>Endopterygota</taxon>
        <taxon>Hymenoptera</taxon>
        <taxon>Apocrita</taxon>
        <taxon>Proctotrupomorpha</taxon>
        <taxon>Chalcidoidea</taxon>
        <taxon>Aphelinidae</taxon>
        <taxon>Aphelininae</taxon>
        <taxon>Eretmocerus</taxon>
    </lineage>
</organism>
<gene>
    <name evidence="1" type="ORF">QAD02_012145</name>
</gene>
<comment type="caution">
    <text evidence="1">The sequence shown here is derived from an EMBL/GenBank/DDBJ whole genome shotgun (WGS) entry which is preliminary data.</text>
</comment>
<proteinExistence type="predicted"/>
<protein>
    <submittedName>
        <fullName evidence="1">Uncharacterized protein</fullName>
    </submittedName>
</protein>
<name>A0ACC2NYT3_9HYME</name>
<sequence>MNRKGMCINRVDIVALLLQNGADPDLGIGPEDVGRPLRMAIRKRNFECVQLLTEHGADMVHVESDPDCLKPIFHQGEVHLIRYLVYDGLKHTLVFDDGSNLLNAATRLGDIGLIEHLLSLGYSKSDINNADISGHTCIFHSVIRGDSVPVQLLINAGADVNLHDVNGIYLLAYAIVTGNRDMSAALIQAGANVEEMDTAFLHCNAAQLALLRGKWEILRLVVQRGNSLHRQNSRRENILDSCWMMLRMRRCTPDTAALIFRYLVDHGASVDTMKDYPSVPTVFFVHSPRSLIDLALRLGLRPIAREMDIFYQTPLREAYLNRDIGLIKHLVQVHKIDINICNNQEESIIFKAARDQSLERLKEFADLGADFNKWNDMDVAPIQYAVFEDQIAEAFKFMMERSNTPTILNVLKYISDTEKIRYEVCVVEYLASKRSWTDNEYIEQVMPEISARCATQYQSCITELTEMSETTIDGVALLTILKLDKSSTLGRNNLINYIVANFELQDGYPNFWGDLVENFQKCVQHQATVTKAMRNFGALTNLDIDGDLVIMSMIFDNLTEADLSNLALIE</sequence>
<evidence type="ECO:0000313" key="2">
    <source>
        <dbReference type="Proteomes" id="UP001239111"/>
    </source>
</evidence>
<evidence type="ECO:0000313" key="1">
    <source>
        <dbReference type="EMBL" id="KAJ8676358.1"/>
    </source>
</evidence>
<dbReference type="Proteomes" id="UP001239111">
    <property type="component" value="Chromosome 2"/>
</dbReference>
<dbReference type="EMBL" id="CM056742">
    <property type="protein sequence ID" value="KAJ8676358.1"/>
    <property type="molecule type" value="Genomic_DNA"/>
</dbReference>
<keyword evidence="2" id="KW-1185">Reference proteome</keyword>
<accession>A0ACC2NYT3</accession>